<evidence type="ECO:0000313" key="3">
    <source>
        <dbReference type="Proteomes" id="UP000555756"/>
    </source>
</evidence>
<dbReference type="Proteomes" id="UP000555756">
    <property type="component" value="Unassembled WGS sequence"/>
</dbReference>
<evidence type="ECO:0000313" key="2">
    <source>
        <dbReference type="EMBL" id="MBB2188704.1"/>
    </source>
</evidence>
<keyword evidence="1" id="KW-0732">Signal</keyword>
<organism evidence="2 3">
    <name type="scientific">Gluconacetobacter azotocaptans</name>
    <dbReference type="NCBI Taxonomy" id="142834"/>
    <lineage>
        <taxon>Bacteria</taxon>
        <taxon>Pseudomonadati</taxon>
        <taxon>Pseudomonadota</taxon>
        <taxon>Alphaproteobacteria</taxon>
        <taxon>Acetobacterales</taxon>
        <taxon>Acetobacteraceae</taxon>
        <taxon>Gluconacetobacter</taxon>
    </lineage>
</organism>
<feature type="chain" id="PRO_5031306994" evidence="1">
    <location>
        <begin position="22"/>
        <end position="429"/>
    </location>
</feature>
<gene>
    <name evidence="2" type="ORF">HLH34_01830</name>
</gene>
<comment type="caution">
    <text evidence="2">The sequence shown here is derived from an EMBL/GenBank/DDBJ whole genome shotgun (WGS) entry which is preliminary data.</text>
</comment>
<sequence length="429" mass="44212">MNRSIHLLLAVSVCAPTCALAFPTNTTPAWEAPQERGNPSNIVPPPALTAAIGAKMDASNGQALDPIIHGGTLDGAQAVGGVGNGVVLRTLAKHFNDLSNVLDFGAGPGAVDSSSSFLGAYTSSGFPIVYIPYFSGGYRIDNIIGSSSRLLYTGVGSLRNDNVGISFLNGNVISGAGVGTPSTGHGTFNATYTNPWNVTTNLKMEFDPAAIPSAGQYVTYQGLSVECLPERPNNGDAVANHRGIACVYRGADTGTGGGTGTAIGTEVDNDVLNLNTNSGNVDEIDLNVNGRVADGGISRGLFITGGGVDGLTCNCVALDIQHGSYGGIKPILWGTGISIRSSVQSLQMYKTTASEGGSFVQAYDENGNTSFIVDKNGYVGASGLTLTKNYTPNSTSSCKKGRIMADDNYIYVCTSSGTYKRVALSAISD</sequence>
<evidence type="ECO:0000256" key="1">
    <source>
        <dbReference type="SAM" id="SignalP"/>
    </source>
</evidence>
<proteinExistence type="predicted"/>
<accession>A0A7W4JPU1</accession>
<feature type="signal peptide" evidence="1">
    <location>
        <begin position="1"/>
        <end position="21"/>
    </location>
</feature>
<reference evidence="2 3" key="1">
    <citation type="submission" date="2020-04" db="EMBL/GenBank/DDBJ databases">
        <title>Description of novel Gluconacetobacter.</title>
        <authorList>
            <person name="Sombolestani A."/>
        </authorList>
    </citation>
    <scope>NUCLEOTIDE SEQUENCE [LARGE SCALE GENOMIC DNA]</scope>
    <source>
        <strain evidence="2 3">LMG 21311</strain>
    </source>
</reference>
<protein>
    <submittedName>
        <fullName evidence="2">Uncharacterized protein</fullName>
    </submittedName>
</protein>
<keyword evidence="3" id="KW-1185">Reference proteome</keyword>
<dbReference type="AlphaFoldDB" id="A0A7W4JPU1"/>
<name>A0A7W4JPU1_9PROT</name>
<dbReference type="EMBL" id="JABEQF010000001">
    <property type="protein sequence ID" value="MBB2188704.1"/>
    <property type="molecule type" value="Genomic_DNA"/>
</dbReference>